<protein>
    <submittedName>
        <fullName evidence="1">Uncharacterized protein</fullName>
    </submittedName>
</protein>
<dbReference type="EMBL" id="IACJ01137639">
    <property type="protein sequence ID" value="LAA60393.1"/>
    <property type="molecule type" value="Transcribed_RNA"/>
</dbReference>
<dbReference type="PANTHER" id="PTHR31635:SF196">
    <property type="entry name" value="REVERSE TRANSCRIPTASE DOMAIN-CONTAINING PROTEIN-RELATED"/>
    <property type="match status" value="1"/>
</dbReference>
<reference evidence="1" key="1">
    <citation type="submission" date="2017-07" db="EMBL/GenBank/DDBJ databases">
        <authorList>
            <person name="Mikheyev A."/>
            <person name="Grau M."/>
        </authorList>
    </citation>
    <scope>NUCLEOTIDE SEQUENCE</scope>
    <source>
        <tissue evidence="1">Venom_gland</tissue>
    </source>
</reference>
<proteinExistence type="predicted"/>
<organism evidence="1">
    <name type="scientific">Micrurus corallinus</name>
    <name type="common">Brazilian coral snake</name>
    <dbReference type="NCBI Taxonomy" id="54390"/>
    <lineage>
        <taxon>Eukaryota</taxon>
        <taxon>Metazoa</taxon>
        <taxon>Chordata</taxon>
        <taxon>Craniata</taxon>
        <taxon>Vertebrata</taxon>
        <taxon>Euteleostomi</taxon>
        <taxon>Lepidosauria</taxon>
        <taxon>Squamata</taxon>
        <taxon>Bifurcata</taxon>
        <taxon>Unidentata</taxon>
        <taxon>Episquamata</taxon>
        <taxon>Toxicofera</taxon>
        <taxon>Serpentes</taxon>
        <taxon>Colubroidea</taxon>
        <taxon>Elapidae</taxon>
        <taxon>Elapinae</taxon>
        <taxon>Micrurus</taxon>
    </lineage>
</organism>
<sequence length="122" mass="14076">MQETALDKIPLGPEDKLIRKIYKFLLAYKLEEEQVKEMMVIWARGYSIKLDQWQTVWERNKKITLATAYKENLLKTFYLWHLPPARLAKIAKTNPQIIGNVQWNGVCTTMPGGAAKSARVLA</sequence>
<dbReference type="PANTHER" id="PTHR31635">
    <property type="entry name" value="REVERSE TRANSCRIPTASE DOMAIN-CONTAINING PROTEIN-RELATED"/>
    <property type="match status" value="1"/>
</dbReference>
<name>A0A2D4GKV8_MICCO</name>
<accession>A0A2D4GKV8</accession>
<dbReference type="AlphaFoldDB" id="A0A2D4GKV8"/>
<evidence type="ECO:0000313" key="1">
    <source>
        <dbReference type="EMBL" id="LAA60393.1"/>
    </source>
</evidence>
<reference evidence="1" key="2">
    <citation type="submission" date="2017-11" db="EMBL/GenBank/DDBJ databases">
        <title>Coralsnake Venomics: Analyses of Venom Gland Transcriptomes and Proteomes of Six Brazilian Taxa.</title>
        <authorList>
            <person name="Aird S.D."/>
            <person name="Jorge da Silva N."/>
            <person name="Qiu L."/>
            <person name="Villar-Briones A."/>
            <person name="Aparecida-Saddi V."/>
            <person name="Campos-Telles M.P."/>
            <person name="Grau M."/>
            <person name="Mikheyev A.S."/>
        </authorList>
    </citation>
    <scope>NUCLEOTIDE SEQUENCE</scope>
    <source>
        <tissue evidence="1">Venom_gland</tissue>
    </source>
</reference>